<dbReference type="SMART" id="SM00313">
    <property type="entry name" value="PXA"/>
    <property type="match status" value="1"/>
</dbReference>
<feature type="compositionally biased region" description="Polar residues" evidence="3">
    <location>
        <begin position="377"/>
        <end position="389"/>
    </location>
</feature>
<feature type="compositionally biased region" description="Basic and acidic residues" evidence="3">
    <location>
        <begin position="45"/>
        <end position="58"/>
    </location>
</feature>
<feature type="region of interest" description="Disordered" evidence="3">
    <location>
        <begin position="1"/>
        <end position="60"/>
    </location>
</feature>
<evidence type="ECO:0000313" key="6">
    <source>
        <dbReference type="Proteomes" id="UP000799778"/>
    </source>
</evidence>
<reference evidence="5" key="1">
    <citation type="journal article" date="2020" name="Stud. Mycol.">
        <title>101 Dothideomycetes genomes: a test case for predicting lifestyles and emergence of pathogens.</title>
        <authorList>
            <person name="Haridas S."/>
            <person name="Albert R."/>
            <person name="Binder M."/>
            <person name="Bloem J."/>
            <person name="Labutti K."/>
            <person name="Salamov A."/>
            <person name="Andreopoulos B."/>
            <person name="Baker S."/>
            <person name="Barry K."/>
            <person name="Bills G."/>
            <person name="Bluhm B."/>
            <person name="Cannon C."/>
            <person name="Castanera R."/>
            <person name="Culley D."/>
            <person name="Daum C."/>
            <person name="Ezra D."/>
            <person name="Gonzalez J."/>
            <person name="Henrissat B."/>
            <person name="Kuo A."/>
            <person name="Liang C."/>
            <person name="Lipzen A."/>
            <person name="Lutzoni F."/>
            <person name="Magnuson J."/>
            <person name="Mondo S."/>
            <person name="Nolan M."/>
            <person name="Ohm R."/>
            <person name="Pangilinan J."/>
            <person name="Park H.-J."/>
            <person name="Ramirez L."/>
            <person name="Alfaro M."/>
            <person name="Sun H."/>
            <person name="Tritt A."/>
            <person name="Yoshinaga Y."/>
            <person name="Zwiers L.-H."/>
            <person name="Turgeon B."/>
            <person name="Goodwin S."/>
            <person name="Spatafora J."/>
            <person name="Crous P."/>
            <person name="Grigoriev I."/>
        </authorList>
    </citation>
    <scope>NUCLEOTIDE SEQUENCE</scope>
    <source>
        <strain evidence="5">CBS 175.79</strain>
    </source>
</reference>
<dbReference type="Proteomes" id="UP000799778">
    <property type="component" value="Unassembled WGS sequence"/>
</dbReference>
<protein>
    <recommendedName>
        <fullName evidence="4">PXA domain-containing protein</fullName>
    </recommendedName>
</protein>
<dbReference type="Pfam" id="PF02194">
    <property type="entry name" value="PXA"/>
    <property type="match status" value="1"/>
</dbReference>
<feature type="compositionally biased region" description="Polar residues" evidence="3">
    <location>
        <begin position="16"/>
        <end position="34"/>
    </location>
</feature>
<gene>
    <name evidence="5" type="ORF">BU24DRAFT_428716</name>
</gene>
<evidence type="ECO:0000313" key="5">
    <source>
        <dbReference type="EMBL" id="KAF2009185.1"/>
    </source>
</evidence>
<name>A0A6A5X818_9PLEO</name>
<dbReference type="PANTHER" id="PTHR22999:SF23">
    <property type="entry name" value="SORTING NEXIN-16"/>
    <property type="match status" value="1"/>
</dbReference>
<dbReference type="GO" id="GO:0035091">
    <property type="term" value="F:phosphatidylinositol binding"/>
    <property type="evidence" value="ECO:0007669"/>
    <property type="project" value="TreeGrafter"/>
</dbReference>
<dbReference type="GeneID" id="54286946"/>
<comment type="subcellular location">
    <subcellularLocation>
        <location evidence="1">Cytoplasm</location>
    </subcellularLocation>
</comment>
<dbReference type="OrthoDB" id="5582218at2759"/>
<accession>A0A6A5X818</accession>
<dbReference type="InterPro" id="IPR003114">
    <property type="entry name" value="Phox_assoc"/>
</dbReference>
<feature type="domain" description="PXA" evidence="4">
    <location>
        <begin position="100"/>
        <end position="289"/>
    </location>
</feature>
<feature type="region of interest" description="Disordered" evidence="3">
    <location>
        <begin position="377"/>
        <end position="412"/>
    </location>
</feature>
<dbReference type="EMBL" id="ML978079">
    <property type="protein sequence ID" value="KAF2009185.1"/>
    <property type="molecule type" value="Genomic_DNA"/>
</dbReference>
<keyword evidence="6" id="KW-1185">Reference proteome</keyword>
<dbReference type="PROSITE" id="PS51207">
    <property type="entry name" value="PXA"/>
    <property type="match status" value="1"/>
</dbReference>
<evidence type="ECO:0000256" key="1">
    <source>
        <dbReference type="ARBA" id="ARBA00004496"/>
    </source>
</evidence>
<dbReference type="GO" id="GO:0005770">
    <property type="term" value="C:late endosome"/>
    <property type="evidence" value="ECO:0007669"/>
    <property type="project" value="TreeGrafter"/>
</dbReference>
<dbReference type="InterPro" id="IPR051837">
    <property type="entry name" value="SortingNexin/PXDomain-PKLike"/>
</dbReference>
<organism evidence="5 6">
    <name type="scientific">Aaosphaeria arxii CBS 175.79</name>
    <dbReference type="NCBI Taxonomy" id="1450172"/>
    <lineage>
        <taxon>Eukaryota</taxon>
        <taxon>Fungi</taxon>
        <taxon>Dikarya</taxon>
        <taxon>Ascomycota</taxon>
        <taxon>Pezizomycotina</taxon>
        <taxon>Dothideomycetes</taxon>
        <taxon>Pleosporomycetidae</taxon>
        <taxon>Pleosporales</taxon>
        <taxon>Pleosporales incertae sedis</taxon>
        <taxon>Aaosphaeria</taxon>
    </lineage>
</organism>
<proteinExistence type="predicted"/>
<dbReference type="PANTHER" id="PTHR22999">
    <property type="entry name" value="PX SERINE/THREONINE KINASE PXK"/>
    <property type="match status" value="1"/>
</dbReference>
<dbReference type="AlphaFoldDB" id="A0A6A5X818"/>
<evidence type="ECO:0000259" key="4">
    <source>
        <dbReference type="PROSITE" id="PS51207"/>
    </source>
</evidence>
<keyword evidence="2" id="KW-0963">Cytoplasm</keyword>
<dbReference type="GO" id="GO:0005769">
    <property type="term" value="C:early endosome"/>
    <property type="evidence" value="ECO:0007669"/>
    <property type="project" value="TreeGrafter"/>
</dbReference>
<dbReference type="GO" id="GO:0045022">
    <property type="term" value="P:early endosome to late endosome transport"/>
    <property type="evidence" value="ECO:0007669"/>
    <property type="project" value="TreeGrafter"/>
</dbReference>
<sequence length="593" mass="65076">MTQSMSREPETPHAHPNSNQASTTFTTGNASGAASDQIRPSGAMRHSEAQKPTHDTNSDKATSAFIRRTLCSHDVLLGNGEKGRNTPRPIEDVLPPLTSSNAVDLQLYAIISVIIKEFVQTWYSKITPDHIFINEVIQTIAHCTRALEQRLRKIDLEALVLDEIPGLLEDHLTAFRLARSQASHHGILIPDPRTVYHTLNPHPALSPVPTDAVPASSVEQRENESAWRQLLVQGVLAVLLPTEDLANGCLRSLVAEIFAEMIIGNGISGKACEGWLLWEGITRIAEVLQHSTTADDLQSDDLTPDQSLSRLERFGLLSTPAEGEGHGVSTALSTSDRQATNPRLTVSGLFWAVVQYAFLAYTVMRAMIVGIATSSSLPGRSTTGASVQSPDEGDRQPQQPSATQPKRLGPLPSQRPIVRMRLWACASKLIELDLRMPWLSGLISAMHWGALFGPGRVGDTDGVLDRFLSHTMRMHVFNPALLPILLRTIRATLFPNNALAPPRQVPTAEEAKNIKRRCAATLLDLLPGKVAAALFNCTDSMVQLQQVEEILDCLDDPYLNKHFIFSIVELIILRLVPELGERGIHELIEERLG</sequence>
<evidence type="ECO:0000256" key="2">
    <source>
        <dbReference type="ARBA" id="ARBA00022490"/>
    </source>
</evidence>
<dbReference type="RefSeq" id="XP_033377524.1">
    <property type="nucleotide sequence ID" value="XM_033529549.1"/>
</dbReference>
<evidence type="ECO:0000256" key="3">
    <source>
        <dbReference type="SAM" id="MobiDB-lite"/>
    </source>
</evidence>